<proteinExistence type="predicted"/>
<gene>
    <name evidence="1" type="ORF">K3G42_025772</name>
</gene>
<comment type="caution">
    <text evidence="1">The sequence shown here is derived from an EMBL/GenBank/DDBJ whole genome shotgun (WGS) entry which is preliminary data.</text>
</comment>
<evidence type="ECO:0000313" key="1">
    <source>
        <dbReference type="EMBL" id="KAH7992661.1"/>
    </source>
</evidence>
<dbReference type="EMBL" id="CM037616">
    <property type="protein sequence ID" value="KAH7992661.1"/>
    <property type="molecule type" value="Genomic_DNA"/>
</dbReference>
<keyword evidence="2" id="KW-1185">Reference proteome</keyword>
<organism evidence="1 2">
    <name type="scientific">Sphaerodactylus townsendi</name>
    <dbReference type="NCBI Taxonomy" id="933632"/>
    <lineage>
        <taxon>Eukaryota</taxon>
        <taxon>Metazoa</taxon>
        <taxon>Chordata</taxon>
        <taxon>Craniata</taxon>
        <taxon>Vertebrata</taxon>
        <taxon>Euteleostomi</taxon>
        <taxon>Lepidosauria</taxon>
        <taxon>Squamata</taxon>
        <taxon>Bifurcata</taxon>
        <taxon>Gekkota</taxon>
        <taxon>Sphaerodactylidae</taxon>
        <taxon>Sphaerodactylus</taxon>
    </lineage>
</organism>
<sequence length="254" mass="26870">MAIPSAGTLRLSSSLPERRPAPSLSGRELFEARSAQAKRLTTSCPRRRHLSGEVSLRLLCGKSARAGDPGAGQHAAVEFLCPLEQAHLLRVDSCLEAPAPTAKSRMHPKQATGLLSPPSLGSSTFNPSGERSLCLGRPPAPRSARAEACTRSESRPSAAAISPPTRRQAPPRAEKPRLEAPAPANARAGDPEQAKCRCYLLCPREKAPPSLLRAEGFPAREAACISIAAQEQAHSPKQANAMLFSLAQGEGKQS</sequence>
<dbReference type="Proteomes" id="UP000827872">
    <property type="component" value="Linkage Group LG03"/>
</dbReference>
<reference evidence="1" key="1">
    <citation type="submission" date="2021-08" db="EMBL/GenBank/DDBJ databases">
        <title>The first chromosome-level gecko genome reveals the dynamic sex chromosomes of Neotropical dwarf geckos (Sphaerodactylidae: Sphaerodactylus).</title>
        <authorList>
            <person name="Pinto B.J."/>
            <person name="Keating S.E."/>
            <person name="Gamble T."/>
        </authorList>
    </citation>
    <scope>NUCLEOTIDE SEQUENCE</scope>
    <source>
        <strain evidence="1">TG3544</strain>
    </source>
</reference>
<protein>
    <submittedName>
        <fullName evidence="1">Uncharacterized protein</fullName>
    </submittedName>
</protein>
<evidence type="ECO:0000313" key="2">
    <source>
        <dbReference type="Proteomes" id="UP000827872"/>
    </source>
</evidence>
<name>A0ACB8EJN6_9SAUR</name>
<accession>A0ACB8EJN6</accession>